<dbReference type="SUPFAM" id="SSF46785">
    <property type="entry name" value="Winged helix' DNA-binding domain"/>
    <property type="match status" value="1"/>
</dbReference>
<dbReference type="AlphaFoldDB" id="A0A2W5SK26"/>
<dbReference type="PANTHER" id="PTHR33164:SF99">
    <property type="entry name" value="MARR FAMILY REGULATORY PROTEIN"/>
    <property type="match status" value="1"/>
</dbReference>
<dbReference type="InterPro" id="IPR039422">
    <property type="entry name" value="MarR/SlyA-like"/>
</dbReference>
<dbReference type="InterPro" id="IPR000835">
    <property type="entry name" value="HTH_MarR-typ"/>
</dbReference>
<sequence length="171" mass="19330">MSDSSAIWLSPQQQHVWRSFLRFHDELNTVIARQLHNEGDLSLADFEVLVNLSEAPDGELRVTLLADRMLWERSRLSHQVSRMQKRGLVIRNDDPHDGRASVVSVTDKGRKAIEHVAPGHVDTVRKNLFTQLEDGDVDYLSGVFDRLLNAIHTNNPEIPTCACPPAETTRT</sequence>
<dbReference type="Pfam" id="PF12802">
    <property type="entry name" value="MarR_2"/>
    <property type="match status" value="1"/>
</dbReference>
<dbReference type="GO" id="GO:0006950">
    <property type="term" value="P:response to stress"/>
    <property type="evidence" value="ECO:0007669"/>
    <property type="project" value="TreeGrafter"/>
</dbReference>
<dbReference type="InterPro" id="IPR036390">
    <property type="entry name" value="WH_DNA-bd_sf"/>
</dbReference>
<accession>A0A2W5SK26</accession>
<evidence type="ECO:0000259" key="1">
    <source>
        <dbReference type="PROSITE" id="PS50995"/>
    </source>
</evidence>
<name>A0A2W5SK26_9CORY</name>
<dbReference type="InterPro" id="IPR036388">
    <property type="entry name" value="WH-like_DNA-bd_sf"/>
</dbReference>
<protein>
    <submittedName>
        <fullName evidence="2">MarR family transcriptional regulator</fullName>
    </submittedName>
</protein>
<evidence type="ECO:0000313" key="2">
    <source>
        <dbReference type="EMBL" id="PZR03292.1"/>
    </source>
</evidence>
<comment type="caution">
    <text evidence="2">The sequence shown here is derived from an EMBL/GenBank/DDBJ whole genome shotgun (WGS) entry which is preliminary data.</text>
</comment>
<gene>
    <name evidence="2" type="ORF">DI525_10530</name>
</gene>
<feature type="domain" description="HTH marR-type" evidence="1">
    <location>
        <begin position="13"/>
        <end position="149"/>
    </location>
</feature>
<proteinExistence type="predicted"/>
<reference evidence="2 3" key="1">
    <citation type="submission" date="2017-08" db="EMBL/GenBank/DDBJ databases">
        <title>Infants hospitalized years apart are colonized by the same room-sourced microbial strains.</title>
        <authorList>
            <person name="Brooks B."/>
            <person name="Olm M.R."/>
            <person name="Firek B.A."/>
            <person name="Baker R."/>
            <person name="Thomas B.C."/>
            <person name="Morowitz M.J."/>
            <person name="Banfield J.F."/>
        </authorList>
    </citation>
    <scope>NUCLEOTIDE SEQUENCE [LARGE SCALE GENOMIC DNA]</scope>
    <source>
        <strain evidence="2">S2_003_000_R1_3</strain>
    </source>
</reference>
<dbReference type="PANTHER" id="PTHR33164">
    <property type="entry name" value="TRANSCRIPTIONAL REGULATOR, MARR FAMILY"/>
    <property type="match status" value="1"/>
</dbReference>
<dbReference type="PROSITE" id="PS50995">
    <property type="entry name" value="HTH_MARR_2"/>
    <property type="match status" value="1"/>
</dbReference>
<dbReference type="RefSeq" id="WP_303735657.1">
    <property type="nucleotide sequence ID" value="NZ_CAKZHK010000008.1"/>
</dbReference>
<dbReference type="GO" id="GO:0003700">
    <property type="term" value="F:DNA-binding transcription factor activity"/>
    <property type="evidence" value="ECO:0007669"/>
    <property type="project" value="InterPro"/>
</dbReference>
<dbReference type="Proteomes" id="UP000249432">
    <property type="component" value="Unassembled WGS sequence"/>
</dbReference>
<dbReference type="Gene3D" id="1.10.10.10">
    <property type="entry name" value="Winged helix-like DNA-binding domain superfamily/Winged helix DNA-binding domain"/>
    <property type="match status" value="1"/>
</dbReference>
<evidence type="ECO:0000313" key="3">
    <source>
        <dbReference type="Proteomes" id="UP000249432"/>
    </source>
</evidence>
<dbReference type="SMART" id="SM00347">
    <property type="entry name" value="HTH_MARR"/>
    <property type="match status" value="1"/>
</dbReference>
<organism evidence="2 3">
    <name type="scientific">Corynebacterium kroppenstedtii</name>
    <dbReference type="NCBI Taxonomy" id="161879"/>
    <lineage>
        <taxon>Bacteria</taxon>
        <taxon>Bacillati</taxon>
        <taxon>Actinomycetota</taxon>
        <taxon>Actinomycetes</taxon>
        <taxon>Mycobacteriales</taxon>
        <taxon>Corynebacteriaceae</taxon>
        <taxon>Corynebacterium</taxon>
    </lineage>
</organism>
<dbReference type="EMBL" id="QFRA01000046">
    <property type="protein sequence ID" value="PZR03292.1"/>
    <property type="molecule type" value="Genomic_DNA"/>
</dbReference>